<organism evidence="7 8">
    <name type="scientific">Pacificimonas pallii</name>
    <dbReference type="NCBI Taxonomy" id="2827236"/>
    <lineage>
        <taxon>Bacteria</taxon>
        <taxon>Pseudomonadati</taxon>
        <taxon>Pseudomonadota</taxon>
        <taxon>Alphaproteobacteria</taxon>
        <taxon>Sphingomonadales</taxon>
        <taxon>Sphingosinicellaceae</taxon>
        <taxon>Pacificimonas</taxon>
    </lineage>
</organism>
<dbReference type="EMBL" id="JAGSPA010000003">
    <property type="protein sequence ID" value="MBV7257256.1"/>
    <property type="molecule type" value="Genomic_DNA"/>
</dbReference>
<dbReference type="Proteomes" id="UP000722336">
    <property type="component" value="Unassembled WGS sequence"/>
</dbReference>
<keyword evidence="3" id="KW-0349">Heme</keyword>
<dbReference type="RefSeq" id="WP_218446081.1">
    <property type="nucleotide sequence ID" value="NZ_JAGSPA010000003.1"/>
</dbReference>
<accession>A0ABS6SFY1</accession>
<feature type="domain" description="Cytochrome c" evidence="6">
    <location>
        <begin position="74"/>
        <end position="175"/>
    </location>
</feature>
<dbReference type="InterPro" id="IPR009056">
    <property type="entry name" value="Cyt_c-like_dom"/>
</dbReference>
<evidence type="ECO:0000256" key="4">
    <source>
        <dbReference type="SAM" id="MobiDB-lite"/>
    </source>
</evidence>
<evidence type="ECO:0000256" key="3">
    <source>
        <dbReference type="PROSITE-ProRule" id="PRU00433"/>
    </source>
</evidence>
<reference evidence="7 8" key="1">
    <citation type="submission" date="2021-04" db="EMBL/GenBank/DDBJ databases">
        <authorList>
            <person name="Pira H."/>
            <person name="Risdian C."/>
            <person name="Wink J."/>
        </authorList>
    </citation>
    <scope>NUCLEOTIDE SEQUENCE [LARGE SCALE GENOMIC DNA]</scope>
    <source>
        <strain evidence="7 8">WHA3</strain>
    </source>
</reference>
<protein>
    <submittedName>
        <fullName evidence="7">Cytochrome c family protein</fullName>
    </submittedName>
</protein>
<comment type="caution">
    <text evidence="7">The sequence shown here is derived from an EMBL/GenBank/DDBJ whole genome shotgun (WGS) entry which is preliminary data.</text>
</comment>
<name>A0ABS6SFY1_9SPHN</name>
<evidence type="ECO:0000256" key="1">
    <source>
        <dbReference type="ARBA" id="ARBA00022723"/>
    </source>
</evidence>
<keyword evidence="5" id="KW-0472">Membrane</keyword>
<feature type="region of interest" description="Disordered" evidence="4">
    <location>
        <begin position="210"/>
        <end position="238"/>
    </location>
</feature>
<sequence length="238" mass="24938">MDSFEWNKIFGWLLAAMIAVLGLGIVTGYAFPNERPETMGYLACGEAGCVTEDAGEEEAGMSMADEIAIAMQDADMSKGANVFKKCATCHTINQGGEHKQGPNLYGVMGRDIGSAAGFGSYSSALKEETGSWTFEKMNEYIANPRSAIPGNVMAFAGISKADDRADLFAYLNEQGSNLPLPAMPAPVLVDEDPDGTGAEAAKADDTVEAELENAQAVPNSNIGGPAAPNQDADENPAQ</sequence>
<evidence type="ECO:0000313" key="7">
    <source>
        <dbReference type="EMBL" id="MBV7257256.1"/>
    </source>
</evidence>
<keyword evidence="5" id="KW-0812">Transmembrane</keyword>
<evidence type="ECO:0000256" key="5">
    <source>
        <dbReference type="SAM" id="Phobius"/>
    </source>
</evidence>
<keyword evidence="2 3" id="KW-0408">Iron</keyword>
<feature type="transmembrane region" description="Helical" evidence="5">
    <location>
        <begin position="12"/>
        <end position="31"/>
    </location>
</feature>
<evidence type="ECO:0000256" key="2">
    <source>
        <dbReference type="ARBA" id="ARBA00023004"/>
    </source>
</evidence>
<keyword evidence="5" id="KW-1133">Transmembrane helix</keyword>
<dbReference type="InterPro" id="IPR002327">
    <property type="entry name" value="Cyt_c_1A/1B"/>
</dbReference>
<evidence type="ECO:0000313" key="8">
    <source>
        <dbReference type="Proteomes" id="UP000722336"/>
    </source>
</evidence>
<dbReference type="PROSITE" id="PS51007">
    <property type="entry name" value="CYTC"/>
    <property type="match status" value="1"/>
</dbReference>
<dbReference type="PANTHER" id="PTHR11961">
    <property type="entry name" value="CYTOCHROME C"/>
    <property type="match status" value="1"/>
</dbReference>
<dbReference type="Pfam" id="PF00034">
    <property type="entry name" value="Cytochrom_C"/>
    <property type="match status" value="1"/>
</dbReference>
<keyword evidence="1 3" id="KW-0479">Metal-binding</keyword>
<gene>
    <name evidence="7" type="ORF">KCG44_10725</name>
</gene>
<keyword evidence="8" id="KW-1185">Reference proteome</keyword>
<proteinExistence type="predicted"/>
<evidence type="ECO:0000259" key="6">
    <source>
        <dbReference type="PROSITE" id="PS51007"/>
    </source>
</evidence>